<reference evidence="2" key="1">
    <citation type="submission" date="2014-12" db="EMBL/GenBank/DDBJ databases">
        <authorList>
            <person name="Huang H.-H."/>
            <person name="Chen S.-C."/>
            <person name="Lai M.-C."/>
        </authorList>
    </citation>
    <scope>NUCLEOTIDE SEQUENCE</scope>
    <source>
        <strain evidence="2">K1F9705b</strain>
    </source>
</reference>
<feature type="transmembrane region" description="Helical" evidence="1">
    <location>
        <begin position="97"/>
        <end position="116"/>
    </location>
</feature>
<dbReference type="OrthoDB" id="23364at2157"/>
<protein>
    <submittedName>
        <fullName evidence="2">Uncharacterized protein</fullName>
    </submittedName>
</protein>
<sequence>MVLSGLHCPQCGEMTVFAERPSDNEIWIKCGTCDLFIGLSEEEWNRIRTSENREEKIHSLYQKIHPRMERVQSCRLCSAKQRDGMTGGLCTPCLSKALIIILLIMIVTAFTIWYGIF</sequence>
<keyword evidence="1" id="KW-0812">Transmembrane</keyword>
<comment type="caution">
    <text evidence="2">The sequence shown here is derived from an EMBL/GenBank/DDBJ whole genome shotgun (WGS) entry which is preliminary data.</text>
</comment>
<keyword evidence="1" id="KW-0472">Membrane</keyword>
<dbReference type="RefSeq" id="WP_211530065.1">
    <property type="nucleotide sequence ID" value="NZ_JWHL01000002.1"/>
</dbReference>
<evidence type="ECO:0000313" key="2">
    <source>
        <dbReference type="EMBL" id="MBR1368455.1"/>
    </source>
</evidence>
<organism evidence="2 3">
    <name type="scientific">Methanocalculus chunghsingensis</name>
    <dbReference type="NCBI Taxonomy" id="156457"/>
    <lineage>
        <taxon>Archaea</taxon>
        <taxon>Methanobacteriati</taxon>
        <taxon>Methanobacteriota</taxon>
        <taxon>Stenosarchaea group</taxon>
        <taxon>Methanomicrobia</taxon>
        <taxon>Methanomicrobiales</taxon>
        <taxon>Methanocalculaceae</taxon>
        <taxon>Methanocalculus</taxon>
    </lineage>
</organism>
<keyword evidence="1" id="KW-1133">Transmembrane helix</keyword>
<name>A0A8J8B3Q1_9EURY</name>
<proteinExistence type="predicted"/>
<gene>
    <name evidence="2" type="ORF">RJ53_02625</name>
</gene>
<evidence type="ECO:0000256" key="1">
    <source>
        <dbReference type="SAM" id="Phobius"/>
    </source>
</evidence>
<keyword evidence="3" id="KW-1185">Reference proteome</keyword>
<dbReference type="EMBL" id="JWHL01000002">
    <property type="protein sequence ID" value="MBR1368455.1"/>
    <property type="molecule type" value="Genomic_DNA"/>
</dbReference>
<accession>A0A8J8B3Q1</accession>
<dbReference type="Proteomes" id="UP000730161">
    <property type="component" value="Unassembled WGS sequence"/>
</dbReference>
<dbReference type="AlphaFoldDB" id="A0A8J8B3Q1"/>
<evidence type="ECO:0000313" key="3">
    <source>
        <dbReference type="Proteomes" id="UP000730161"/>
    </source>
</evidence>